<dbReference type="PANTHER" id="PTHR43221:SF1">
    <property type="entry name" value="PROTEASE HTPX"/>
    <property type="match status" value="1"/>
</dbReference>
<dbReference type="Pfam" id="PF01435">
    <property type="entry name" value="Peptidase_M48"/>
    <property type="match status" value="1"/>
</dbReference>
<evidence type="ECO:0000313" key="15">
    <source>
        <dbReference type="EMBL" id="PTQ12010.1"/>
    </source>
</evidence>
<keyword evidence="5 13" id="KW-0812">Transmembrane</keyword>
<evidence type="ECO:0000256" key="10">
    <source>
        <dbReference type="ARBA" id="ARBA00023049"/>
    </source>
</evidence>
<dbReference type="OrthoDB" id="9789270at2"/>
<dbReference type="GO" id="GO:0004222">
    <property type="term" value="F:metalloendopeptidase activity"/>
    <property type="evidence" value="ECO:0007669"/>
    <property type="project" value="InterPro"/>
</dbReference>
<feature type="region of interest" description="Disordered" evidence="12">
    <location>
        <begin position="1"/>
        <end position="40"/>
    </location>
</feature>
<keyword evidence="6" id="KW-0479">Metal-binding</keyword>
<evidence type="ECO:0000256" key="11">
    <source>
        <dbReference type="ARBA" id="ARBA00023136"/>
    </source>
</evidence>
<dbReference type="EMBL" id="NWBU01000005">
    <property type="protein sequence ID" value="PTQ12010.1"/>
    <property type="molecule type" value="Genomic_DNA"/>
</dbReference>
<dbReference type="GO" id="GO:0005886">
    <property type="term" value="C:plasma membrane"/>
    <property type="evidence" value="ECO:0007669"/>
    <property type="project" value="UniProtKB-SubCell"/>
</dbReference>
<evidence type="ECO:0000259" key="14">
    <source>
        <dbReference type="Pfam" id="PF01435"/>
    </source>
</evidence>
<keyword evidence="16" id="KW-1185">Reference proteome</keyword>
<evidence type="ECO:0000256" key="8">
    <source>
        <dbReference type="ARBA" id="ARBA00022833"/>
    </source>
</evidence>
<keyword evidence="11 13" id="KW-0472">Membrane</keyword>
<evidence type="ECO:0000256" key="1">
    <source>
        <dbReference type="ARBA" id="ARBA00001947"/>
    </source>
</evidence>
<evidence type="ECO:0000256" key="2">
    <source>
        <dbReference type="ARBA" id="ARBA00004651"/>
    </source>
</evidence>
<evidence type="ECO:0000256" key="4">
    <source>
        <dbReference type="ARBA" id="ARBA00022670"/>
    </source>
</evidence>
<dbReference type="AlphaFoldDB" id="A0A2T5FZ76"/>
<organism evidence="15 16">
    <name type="scientific">Sphingomonas oleivorans</name>
    <dbReference type="NCBI Taxonomy" id="1735121"/>
    <lineage>
        <taxon>Bacteria</taxon>
        <taxon>Pseudomonadati</taxon>
        <taxon>Pseudomonadota</taxon>
        <taxon>Alphaproteobacteria</taxon>
        <taxon>Sphingomonadales</taxon>
        <taxon>Sphingomonadaceae</taxon>
        <taxon>Sphingomonas</taxon>
    </lineage>
</organism>
<gene>
    <name evidence="15" type="ORF">CLG96_05365</name>
</gene>
<dbReference type="GO" id="GO:0006508">
    <property type="term" value="P:proteolysis"/>
    <property type="evidence" value="ECO:0007669"/>
    <property type="project" value="UniProtKB-KW"/>
</dbReference>
<keyword evidence="4" id="KW-0645">Protease</keyword>
<dbReference type="InterPro" id="IPR050083">
    <property type="entry name" value="HtpX_protease"/>
</dbReference>
<dbReference type="Proteomes" id="UP000244162">
    <property type="component" value="Unassembled WGS sequence"/>
</dbReference>
<evidence type="ECO:0000256" key="12">
    <source>
        <dbReference type="SAM" id="MobiDB-lite"/>
    </source>
</evidence>
<proteinExistence type="predicted"/>
<sequence length="702" mass="76563">MGSGPRDAQAAVGAHHHSSLRPAPLRVYGPPAHARRARPRPAGITSIALDASSPSCCLSMEQGGGIGLTFFRRKRLRVEAGSPAWTGAVGIDARFAGLVERLRVEAERHPLAYRRKVVLAGLLGYAYVLTVLLALLAGTGAMIWMLIVARGAAAIEAKLGIFLGLSAFALIRALMIEAEAPAGILIDRAAAPDLFALLDRLRAQVNGPAIHTVYIGDEFNAAIMQQPRFMIFGNRNILTIGLPLLQGLSKDEAAAVIAHEFGHFVGGHGHWAAFIYRIRKRWMQIAERLPRGIVAAVLRLFFRRYGPWFNAYSFVLARAQEYEADRLAARALSPALAAAALIRVTTRGDRFAASWTGVWGEAVSRPDPSTMPYRTAASYLREEAEDELSVLEYALERMTGLDDTHPCLKDRLAAIGSDPVLPPPFAASAAETLLGGRAEELADELDRNWWNAHGNWWRTLHQMRQDEIAERDALAARLESGDARKAEYQRHAELVAEMDGASAAIPFYRKLLDRFPDAADVRYQLGAALLYAGDDAGIVELETAAQIWRGLGAPAYRTIIGHLHATGRQDEAEPYFVRLDAAEAHDEQAAAEANQIDAQAELLPLLLSDEDRRRIADTLAGISGLKSLRAARRKLLFGDRDQIIFLAYPGKGTDPQQLVDAITPILLEYGDTLGFGAHGTTRWLGKKLRAIPGNQLVPAVKG</sequence>
<reference evidence="15 16" key="1">
    <citation type="submission" date="2017-09" db="EMBL/GenBank/DDBJ databases">
        <title>Sphingomonas panjinensis sp.nov., isolated from oil-contaminated soil.</title>
        <authorList>
            <person name="Wang L."/>
            <person name="Chen L."/>
        </authorList>
    </citation>
    <scope>NUCLEOTIDE SEQUENCE [LARGE SCALE GENOMIC DNA]</scope>
    <source>
        <strain evidence="15 16">FW-11</strain>
    </source>
</reference>
<feature type="domain" description="Peptidase M48" evidence="14">
    <location>
        <begin position="243"/>
        <end position="415"/>
    </location>
</feature>
<name>A0A2T5FZ76_9SPHN</name>
<evidence type="ECO:0000256" key="6">
    <source>
        <dbReference type="ARBA" id="ARBA00022723"/>
    </source>
</evidence>
<evidence type="ECO:0000256" key="3">
    <source>
        <dbReference type="ARBA" id="ARBA00022475"/>
    </source>
</evidence>
<evidence type="ECO:0000256" key="13">
    <source>
        <dbReference type="SAM" id="Phobius"/>
    </source>
</evidence>
<evidence type="ECO:0000256" key="7">
    <source>
        <dbReference type="ARBA" id="ARBA00022801"/>
    </source>
</evidence>
<evidence type="ECO:0000256" key="9">
    <source>
        <dbReference type="ARBA" id="ARBA00022989"/>
    </source>
</evidence>
<keyword evidence="10" id="KW-0482">Metalloprotease</keyword>
<dbReference type="Gene3D" id="1.25.40.10">
    <property type="entry name" value="Tetratricopeptide repeat domain"/>
    <property type="match status" value="1"/>
</dbReference>
<protein>
    <recommendedName>
        <fullName evidence="14">Peptidase M48 domain-containing protein</fullName>
    </recommendedName>
</protein>
<keyword evidence="9 13" id="KW-1133">Transmembrane helix</keyword>
<comment type="subcellular location">
    <subcellularLocation>
        <location evidence="2">Cell membrane</location>
        <topology evidence="2">Multi-pass membrane protein</topology>
    </subcellularLocation>
</comment>
<comment type="caution">
    <text evidence="15">The sequence shown here is derived from an EMBL/GenBank/DDBJ whole genome shotgun (WGS) entry which is preliminary data.</text>
</comment>
<dbReference type="Gene3D" id="3.30.2010.10">
    <property type="entry name" value="Metalloproteases ('zincins'), catalytic domain"/>
    <property type="match status" value="1"/>
</dbReference>
<feature type="transmembrane region" description="Helical" evidence="13">
    <location>
        <begin position="159"/>
        <end position="178"/>
    </location>
</feature>
<evidence type="ECO:0000256" key="5">
    <source>
        <dbReference type="ARBA" id="ARBA00022692"/>
    </source>
</evidence>
<dbReference type="CDD" id="cd07328">
    <property type="entry name" value="M48_Ste24p_like"/>
    <property type="match status" value="1"/>
</dbReference>
<keyword evidence="3" id="KW-1003">Cell membrane</keyword>
<evidence type="ECO:0000313" key="16">
    <source>
        <dbReference type="Proteomes" id="UP000244162"/>
    </source>
</evidence>
<dbReference type="InterPro" id="IPR001915">
    <property type="entry name" value="Peptidase_M48"/>
</dbReference>
<dbReference type="InterPro" id="IPR011990">
    <property type="entry name" value="TPR-like_helical_dom_sf"/>
</dbReference>
<keyword evidence="8" id="KW-0862">Zinc</keyword>
<dbReference type="GO" id="GO:0046872">
    <property type="term" value="F:metal ion binding"/>
    <property type="evidence" value="ECO:0007669"/>
    <property type="project" value="UniProtKB-KW"/>
</dbReference>
<feature type="transmembrane region" description="Helical" evidence="13">
    <location>
        <begin position="117"/>
        <end position="147"/>
    </location>
</feature>
<accession>A0A2T5FZ76</accession>
<dbReference type="PANTHER" id="PTHR43221">
    <property type="entry name" value="PROTEASE HTPX"/>
    <property type="match status" value="1"/>
</dbReference>
<keyword evidence="7" id="KW-0378">Hydrolase</keyword>
<comment type="cofactor">
    <cofactor evidence="1">
        <name>Zn(2+)</name>
        <dbReference type="ChEBI" id="CHEBI:29105"/>
    </cofactor>
</comment>